<dbReference type="AlphaFoldDB" id="A0A0R3X609"/>
<proteinExistence type="predicted"/>
<organism evidence="1">
    <name type="scientific">Hydatigena taeniaeformis</name>
    <name type="common">Feline tapeworm</name>
    <name type="synonym">Taenia taeniaeformis</name>
    <dbReference type="NCBI Taxonomy" id="6205"/>
    <lineage>
        <taxon>Eukaryota</taxon>
        <taxon>Metazoa</taxon>
        <taxon>Spiralia</taxon>
        <taxon>Lophotrochozoa</taxon>
        <taxon>Platyhelminthes</taxon>
        <taxon>Cestoda</taxon>
        <taxon>Eucestoda</taxon>
        <taxon>Cyclophyllidea</taxon>
        <taxon>Taeniidae</taxon>
        <taxon>Hydatigera</taxon>
    </lineage>
</organism>
<reference evidence="1" key="1">
    <citation type="submission" date="2017-02" db="UniProtKB">
        <authorList>
            <consortium name="WormBaseParasite"/>
        </authorList>
    </citation>
    <scope>IDENTIFICATION</scope>
</reference>
<name>A0A0R3X609_HYDTA</name>
<protein>
    <submittedName>
        <fullName evidence="1">CCR4-NOT transcription complex subunit 11</fullName>
    </submittedName>
</protein>
<dbReference type="STRING" id="6205.A0A0R3X609"/>
<dbReference type="WBParaSite" id="TTAC_0000892701-mRNA-1">
    <property type="protein sequence ID" value="TTAC_0000892701-mRNA-1"/>
    <property type="gene ID" value="TTAC_0000892701"/>
</dbReference>
<evidence type="ECO:0000313" key="1">
    <source>
        <dbReference type="WBParaSite" id="TTAC_0000892701-mRNA-1"/>
    </source>
</evidence>
<sequence length="298" mass="31812">LIHAAASYPNHAAKMAGGFARRLARLLLAYASSARWARTENGLLGGSGESGGGMPRTRELAELAESMHEFAPLAAECTLPLPFLDLQSSSIAPLPNASSKHSSPISSLQPFIQRLRNPSNPEEVVTIISDLDVLTSRKVEFLVHFQSELEDLIIRGASRHGSSSSSSSSSSSALATELSIYPQLLNLLFRLLRHSPQLAHGVLPRVYLPCLEGYGASAALDHLHEACLLSPHLAPLLLHTAASRLIDTEGAPPPAVIVNAVSITLHRLSLEGIYDSCIEHAASGVWSTTTGPKFSLKQ</sequence>
<accession>A0A0R3X609</accession>